<sequence length="87" mass="9993">MDGKITPYIGQKVEESERVGYVHIPESHSTKEEAKEDNYIQVEKEGYISHIKKIDGDRINGGDHVFIICKSLEDVDAFQKKYGSHQR</sequence>
<proteinExistence type="predicted"/>
<protein>
    <submittedName>
        <fullName evidence="1">Uncharacterized protein</fullName>
    </submittedName>
</protein>
<keyword evidence="2" id="KW-1185">Reference proteome</keyword>
<dbReference type="AlphaFoldDB" id="A0A5K7YPU3"/>
<reference evidence="1 2" key="1">
    <citation type="submission" date="2019-11" db="EMBL/GenBank/DDBJ databases">
        <title>Comparative genomics of hydrocarbon-degrading Desulfosarcina strains.</title>
        <authorList>
            <person name="Watanabe M."/>
            <person name="Kojima H."/>
            <person name="Fukui M."/>
        </authorList>
    </citation>
    <scope>NUCLEOTIDE SEQUENCE [LARGE SCALE GENOMIC DNA]</scope>
    <source>
        <strain evidence="1 2">PL12</strain>
    </source>
</reference>
<dbReference type="Proteomes" id="UP000427906">
    <property type="component" value="Chromosome"/>
</dbReference>
<dbReference type="KEGG" id="dalk:DSCA_05670"/>
<evidence type="ECO:0000313" key="2">
    <source>
        <dbReference type="Proteomes" id="UP000427906"/>
    </source>
</evidence>
<organism evidence="1 2">
    <name type="scientific">Desulfosarcina alkanivorans</name>
    <dbReference type="NCBI Taxonomy" id="571177"/>
    <lineage>
        <taxon>Bacteria</taxon>
        <taxon>Pseudomonadati</taxon>
        <taxon>Thermodesulfobacteriota</taxon>
        <taxon>Desulfobacteria</taxon>
        <taxon>Desulfobacterales</taxon>
        <taxon>Desulfosarcinaceae</taxon>
        <taxon>Desulfosarcina</taxon>
    </lineage>
</organism>
<gene>
    <name evidence="1" type="ORF">DSCA_05670</name>
</gene>
<accession>A0A5K7YPU3</accession>
<evidence type="ECO:0000313" key="1">
    <source>
        <dbReference type="EMBL" id="BBO66637.1"/>
    </source>
</evidence>
<name>A0A5K7YPU3_9BACT</name>
<dbReference type="EMBL" id="AP021874">
    <property type="protein sequence ID" value="BBO66637.1"/>
    <property type="molecule type" value="Genomic_DNA"/>
</dbReference>